<reference evidence="2" key="2">
    <citation type="submission" date="2025-08" db="UniProtKB">
        <authorList>
            <consortium name="Ensembl"/>
        </authorList>
    </citation>
    <scope>IDENTIFICATION</scope>
</reference>
<proteinExistence type="predicted"/>
<name>A0A670JDY1_PODMU</name>
<sequence length="1726" mass="191586">MPEELAAMSVELPDLLKSLHLCTLHENDVIFLKDIHKPLETSVLKQKNYPSRILCVMKLSPSFARHEVDSLFTLLSKYAAGIRCTVEIRSLQKHLSIIPHAEDDDTNQSVSSIEDDFVTALEHLDEDEPTKMINSGQVTPEKLQDAGLQTISVQRLESLDPKFHFLHRKPSVKSSTSLVNILELKELSSSVRNSVTTSVSDPWLQRSFFRPQNSSDQNVNTLCKTLFSSSPAESSESDCSSPSPIIFLDEEGYQRSLKAKLQLPKIPLMKDGIEDSDSEVSEFFDSFDQFDEQEQTLESGCKHARGPVLQHPSHMKTISHKRPRSATTAMNPQRFKVDHPTLPANVRKPTPRKPESPYSNLLDVPDSPRPLKTSGDDSGGLFSPIRSSAFSPLGSCLSTECPCQLGVSRGAINQKHNLVCHPYSDFANNISFEILGSVFNSRSPSSCRCTQEFSNSNRIVSKEETAQSAKTQGETSGKELDNRQKSKCKSLMIKDHIQKFASELVEKSFGSAFKDLQKGVSSCTNALCHLAAKLTSSIFQMAFYEIGRQQAFSLKKKAINGLAGFLVSEALTGALKELHSVKQQIFTNTVAKFAANLAEELIFEGIMEVCQFSHPSTPTTFQNWSFHYDDKVIQSYSKDLSESVIQEAFIELSQVEVAFTTQAAISISTDNIKYIGAESSLESTQASNASSEFHDQEPVALNSIQEFREEYTVHKALFCTSGIASSIPVPLAGSILCQNQILFNDIQVRKHSASTGSLKFYKKSAERCCTTQKRKDEVTSVRNVYLMTDSQNSEYNAHIVCTQSDFKQANSPEVSKFSDLTTRMPSVSNFSGTMVDMIVTEAYEAVTSSKTSKNAEQYTEILKLDKTSYLPCIGEDACENMFANYLAKRIVKQSVDETKSACSVTELHSQMPLNSSSKFHVSPVYSNRCLLSGSKDGIQGEKRHMSCRTSTSMSSPCSAVTFVKPAEEFPDAESCSAKSLSNPLGKHNTYKSAGHSALCSTFGPERTFPSINAFTSVATNGEDAFQMEDKLSIRAETPCVLPDTPPPTPLIATQMSSEWNLRKLSKKLKGELAKDFAPATPPSTPYRSETGGVYENERHDLEKEEFMLKLMRSLSEEVESSEDEEHWPVALDERTKASGRTTEYADHLATRIIAVATEMAASHLDYKAVQMENNKCFPISAENKKCGHSGFVNVSDASRHSLLVYAGNMAGKVISEAKKVVESKQCTLLRLKQVNCGADGVRPKRNTHKCWAKDMRCPWADQGSRETDSSILSLPQHPEAPGLTSKYPSCESVTDEYADHIIRILKREGGHSELIMDQFASRLAYRSIKSGMQEAAGKLRMKYKSKIAPSEGSKVNSKADPGVDGKKQKKGNICHLGQRACGNKCSTHRTECTKLLDFSESLACSVTSDVRRKIMRGACLSKSLTDSCLYKKSKNDQVTDLKATFSKALSPFCCKQKLYHSTGSLNEPTYRNGIIHAIEQYARKVVDDTLEASLESATLQTTGNWTNGDRTTYAEKLSPFSATACRYCSMNEHQYCAGSSSLQLTRQELHSQVHQVPRKSGICPKSRILHLDIPKIHINMDEKVVFAENVVATVFDKAQRQLSNASLTADSGIGQDGVSFAESLTTEIMTSCMTNISPPKKYFLRRKVHVSSALHVHVLLYSCNLLIKEKASHFTQGENITLLPGFWLIKQWRAGIIFVCYYVMRSRERRVCKLPCDPWIKDNIEI</sequence>
<feature type="region of interest" description="Disordered" evidence="1">
    <location>
        <begin position="315"/>
        <end position="380"/>
    </location>
</feature>
<dbReference type="GeneTree" id="ENSGT00940000153313"/>
<reference evidence="2 3" key="1">
    <citation type="journal article" date="2019" name="Proc. Natl. Acad. Sci. U.S.A.">
        <title>Regulatory changes in pterin and carotenoid genes underlie balanced color polymorphisms in the wall lizard.</title>
        <authorList>
            <person name="Andrade P."/>
            <person name="Pinho C."/>
            <person name="Perez I de Lanuza G."/>
            <person name="Afonso S."/>
            <person name="Brejcha J."/>
            <person name="Rubin C.J."/>
            <person name="Wallerman O."/>
            <person name="Pereira P."/>
            <person name="Sabatino S.J."/>
            <person name="Bellati A."/>
            <person name="Pellitteri-Rosa D."/>
            <person name="Bosakova Z."/>
            <person name="Bunikis I."/>
            <person name="Carretero M.A."/>
            <person name="Feiner N."/>
            <person name="Marsik P."/>
            <person name="Pauperio F."/>
            <person name="Salvi D."/>
            <person name="Soler L."/>
            <person name="While G.M."/>
            <person name="Uller T."/>
            <person name="Font E."/>
            <person name="Andersson L."/>
            <person name="Carneiro M."/>
        </authorList>
    </citation>
    <scope>NUCLEOTIDE SEQUENCE</scope>
</reference>
<dbReference type="InterPro" id="IPR008382">
    <property type="entry name" value="SPHK1-interactor_AKAP_110"/>
</dbReference>
<feature type="compositionally biased region" description="Basic residues" evidence="1">
    <location>
        <begin position="315"/>
        <end position="324"/>
    </location>
</feature>
<keyword evidence="3" id="KW-1185">Reference proteome</keyword>
<protein>
    <submittedName>
        <fullName evidence="2">A-kinase anchoring protein 11</fullName>
    </submittedName>
</protein>
<dbReference type="PANTHER" id="PTHR10226">
    <property type="entry name" value="A KINASE ANCHOR PROTEIN"/>
    <property type="match status" value="1"/>
</dbReference>
<evidence type="ECO:0000313" key="2">
    <source>
        <dbReference type="Ensembl" id="ENSPMRP00000021799.1"/>
    </source>
</evidence>
<feature type="compositionally biased region" description="Polar residues" evidence="1">
    <location>
        <begin position="466"/>
        <end position="475"/>
    </location>
</feature>
<dbReference type="Ensembl" id="ENSPMRT00000023134.1">
    <property type="protein sequence ID" value="ENSPMRP00000021799.1"/>
    <property type="gene ID" value="ENSPMRG00000014100.1"/>
</dbReference>
<reference evidence="2" key="3">
    <citation type="submission" date="2025-09" db="UniProtKB">
        <authorList>
            <consortium name="Ensembl"/>
        </authorList>
    </citation>
    <scope>IDENTIFICATION</scope>
</reference>
<accession>A0A670JDY1</accession>
<dbReference type="GO" id="GO:0005737">
    <property type="term" value="C:cytoplasm"/>
    <property type="evidence" value="ECO:0007669"/>
    <property type="project" value="TreeGrafter"/>
</dbReference>
<evidence type="ECO:0000256" key="1">
    <source>
        <dbReference type="SAM" id="MobiDB-lite"/>
    </source>
</evidence>
<organism evidence="2 3">
    <name type="scientific">Podarcis muralis</name>
    <name type="common">Wall lizard</name>
    <name type="synonym">Lacerta muralis</name>
    <dbReference type="NCBI Taxonomy" id="64176"/>
    <lineage>
        <taxon>Eukaryota</taxon>
        <taxon>Metazoa</taxon>
        <taxon>Chordata</taxon>
        <taxon>Craniata</taxon>
        <taxon>Vertebrata</taxon>
        <taxon>Euteleostomi</taxon>
        <taxon>Lepidosauria</taxon>
        <taxon>Squamata</taxon>
        <taxon>Bifurcata</taxon>
        <taxon>Unidentata</taxon>
        <taxon>Episquamata</taxon>
        <taxon>Laterata</taxon>
        <taxon>Lacertibaenia</taxon>
        <taxon>Lacertidae</taxon>
        <taxon>Podarcis</taxon>
    </lineage>
</organism>
<dbReference type="PANTHER" id="PTHR10226:SF3">
    <property type="entry name" value="A-KINASE ANCHOR PROTEIN 11"/>
    <property type="match status" value="1"/>
</dbReference>
<dbReference type="GO" id="GO:0051018">
    <property type="term" value="F:protein kinase A binding"/>
    <property type="evidence" value="ECO:0007669"/>
    <property type="project" value="TreeGrafter"/>
</dbReference>
<gene>
    <name evidence="2" type="primary">AKAP11</name>
</gene>
<evidence type="ECO:0000313" key="3">
    <source>
        <dbReference type="Proteomes" id="UP000472272"/>
    </source>
</evidence>
<dbReference type="Proteomes" id="UP000472272">
    <property type="component" value="Chromosome 7"/>
</dbReference>
<dbReference type="GO" id="GO:0008104">
    <property type="term" value="P:intracellular protein localization"/>
    <property type="evidence" value="ECO:0007669"/>
    <property type="project" value="TreeGrafter"/>
</dbReference>
<feature type="region of interest" description="Disordered" evidence="1">
    <location>
        <begin position="461"/>
        <end position="483"/>
    </location>
</feature>